<accession>A0AAV5TE96</accession>
<evidence type="ECO:0000256" key="1">
    <source>
        <dbReference type="SAM" id="MobiDB-lite"/>
    </source>
</evidence>
<feature type="compositionally biased region" description="Basic and acidic residues" evidence="1">
    <location>
        <begin position="116"/>
        <end position="143"/>
    </location>
</feature>
<keyword evidence="3" id="KW-1185">Reference proteome</keyword>
<proteinExistence type="predicted"/>
<sequence>MLARFEGRFLDSSSDLTEFEGKEVCQKHLNEISRQYFHSFDMGLVTNAGQRCYSCAYPEAHSAKGDRTMSYQMSKNLLERDNILVPVGLPICDRHYKSIPKKPMERSGILHLYDANPERSGIRHVDDDPVSSEERDNQQHSENNDNGDGTVDDFCEDNFHDNNHEDDPNDEEYCPPKNGNEYTELESAVFSLFKAAKIDRGKCTKPFSEYTDRTQKNKARTVLDIMRIIIGVMTKTDEEKKTMFYWQWSLICLSEKARMTRMQCFILC</sequence>
<organism evidence="2 3">
    <name type="scientific">Pristionchus entomophagus</name>
    <dbReference type="NCBI Taxonomy" id="358040"/>
    <lineage>
        <taxon>Eukaryota</taxon>
        <taxon>Metazoa</taxon>
        <taxon>Ecdysozoa</taxon>
        <taxon>Nematoda</taxon>
        <taxon>Chromadorea</taxon>
        <taxon>Rhabditida</taxon>
        <taxon>Rhabditina</taxon>
        <taxon>Diplogasteromorpha</taxon>
        <taxon>Diplogasteroidea</taxon>
        <taxon>Neodiplogasteridae</taxon>
        <taxon>Pristionchus</taxon>
    </lineage>
</organism>
<feature type="region of interest" description="Disordered" evidence="1">
    <location>
        <begin position="113"/>
        <end position="178"/>
    </location>
</feature>
<evidence type="ECO:0000313" key="3">
    <source>
        <dbReference type="Proteomes" id="UP001432027"/>
    </source>
</evidence>
<evidence type="ECO:0000313" key="2">
    <source>
        <dbReference type="EMBL" id="GMS91168.1"/>
    </source>
</evidence>
<dbReference type="EMBL" id="BTSX01000003">
    <property type="protein sequence ID" value="GMS91168.1"/>
    <property type="molecule type" value="Genomic_DNA"/>
</dbReference>
<reference evidence="2" key="1">
    <citation type="submission" date="2023-10" db="EMBL/GenBank/DDBJ databases">
        <title>Genome assembly of Pristionchus species.</title>
        <authorList>
            <person name="Yoshida K."/>
            <person name="Sommer R.J."/>
        </authorList>
    </citation>
    <scope>NUCLEOTIDE SEQUENCE</scope>
    <source>
        <strain evidence="2">RS0144</strain>
    </source>
</reference>
<dbReference type="AlphaFoldDB" id="A0AAV5TE96"/>
<comment type="caution">
    <text evidence="2">The sequence shown here is derived from an EMBL/GenBank/DDBJ whole genome shotgun (WGS) entry which is preliminary data.</text>
</comment>
<gene>
    <name evidence="2" type="ORF">PENTCL1PPCAC_13343</name>
</gene>
<feature type="compositionally biased region" description="Basic and acidic residues" evidence="1">
    <location>
        <begin position="157"/>
        <end position="166"/>
    </location>
</feature>
<protein>
    <submittedName>
        <fullName evidence="2">Uncharacterized protein</fullName>
    </submittedName>
</protein>
<name>A0AAV5TE96_9BILA</name>
<dbReference type="Proteomes" id="UP001432027">
    <property type="component" value="Unassembled WGS sequence"/>
</dbReference>